<dbReference type="STRING" id="1385369.N825_25600"/>
<name>W9GSI0_9PROT</name>
<keyword evidence="7 9" id="KW-1133">Transmembrane helix</keyword>
<dbReference type="SUPFAM" id="SSF161098">
    <property type="entry name" value="MetI-like"/>
    <property type="match status" value="1"/>
</dbReference>
<dbReference type="PATRIC" id="fig|1385369.3.peg.6246"/>
<proteinExistence type="inferred from homology"/>
<sequence>MLLPIEFYGNLLQGAWTTIQITAMAGLLAFVCALLAGLGRMSSWRAVRWISVTYVEFFRGTSALVQLFWLFYALPLFGLTLSPMVVAVIGLGLHIGAYGAEVVRSAIQAIPKGQHEAALALNMSPGLAMRRIILPQATIAMLPPFNNLMIELLKATALVSLITITDLTFQGQLLNTATLRTAQIFGAVLIIYFLIAIAITSAFRMLERRLSVGRGRRMAR</sequence>
<evidence type="ECO:0000256" key="7">
    <source>
        <dbReference type="ARBA" id="ARBA00022989"/>
    </source>
</evidence>
<keyword evidence="12" id="KW-1185">Reference proteome</keyword>
<dbReference type="PANTHER" id="PTHR30614:SF0">
    <property type="entry name" value="L-CYSTINE TRANSPORT SYSTEM PERMEASE PROTEIN TCYL"/>
    <property type="match status" value="1"/>
</dbReference>
<gene>
    <name evidence="11" type="ORF">N825_25600</name>
</gene>
<evidence type="ECO:0000259" key="10">
    <source>
        <dbReference type="PROSITE" id="PS50928"/>
    </source>
</evidence>
<evidence type="ECO:0000313" key="12">
    <source>
        <dbReference type="Proteomes" id="UP000019486"/>
    </source>
</evidence>
<evidence type="ECO:0000256" key="3">
    <source>
        <dbReference type="ARBA" id="ARBA00022448"/>
    </source>
</evidence>
<comment type="similarity">
    <text evidence="2">Belongs to the binding-protein-dependent transport system permease family. HisMQ subfamily.</text>
</comment>
<keyword evidence="6" id="KW-0029">Amino-acid transport</keyword>
<evidence type="ECO:0000256" key="2">
    <source>
        <dbReference type="ARBA" id="ARBA00010072"/>
    </source>
</evidence>
<dbReference type="InterPro" id="IPR010065">
    <property type="entry name" value="AA_ABC_transptr_permease_3TM"/>
</dbReference>
<dbReference type="InterPro" id="IPR014342">
    <property type="entry name" value="Ectoine_EhuC"/>
</dbReference>
<dbReference type="EMBL" id="AVFL01000037">
    <property type="protein sequence ID" value="EWY36699.1"/>
    <property type="molecule type" value="Genomic_DNA"/>
</dbReference>
<feature type="transmembrane region" description="Helical" evidence="9">
    <location>
        <begin position="184"/>
        <end position="206"/>
    </location>
</feature>
<keyword evidence="4" id="KW-1003">Cell membrane</keyword>
<organism evidence="11 12">
    <name type="scientific">Skermanella stibiiresistens SB22</name>
    <dbReference type="NCBI Taxonomy" id="1385369"/>
    <lineage>
        <taxon>Bacteria</taxon>
        <taxon>Pseudomonadati</taxon>
        <taxon>Pseudomonadota</taxon>
        <taxon>Alphaproteobacteria</taxon>
        <taxon>Rhodospirillales</taxon>
        <taxon>Azospirillaceae</taxon>
        <taxon>Skermanella</taxon>
    </lineage>
</organism>
<dbReference type="Proteomes" id="UP000019486">
    <property type="component" value="Unassembled WGS sequence"/>
</dbReference>
<evidence type="ECO:0000256" key="1">
    <source>
        <dbReference type="ARBA" id="ARBA00004429"/>
    </source>
</evidence>
<dbReference type="InterPro" id="IPR000515">
    <property type="entry name" value="MetI-like"/>
</dbReference>
<reference evidence="11 12" key="1">
    <citation type="submission" date="2013-08" db="EMBL/GenBank/DDBJ databases">
        <title>The genome sequence of Skermanella stibiiresistens.</title>
        <authorList>
            <person name="Zhu W."/>
            <person name="Wang G."/>
        </authorList>
    </citation>
    <scope>NUCLEOTIDE SEQUENCE [LARGE SCALE GENOMIC DNA]</scope>
    <source>
        <strain evidence="11 12">SB22</strain>
    </source>
</reference>
<dbReference type="NCBIfam" id="TIGR03004">
    <property type="entry name" value="ectoine_ehuC"/>
    <property type="match status" value="1"/>
</dbReference>
<dbReference type="GO" id="GO:0043190">
    <property type="term" value="C:ATP-binding cassette (ABC) transporter complex"/>
    <property type="evidence" value="ECO:0007669"/>
    <property type="project" value="InterPro"/>
</dbReference>
<evidence type="ECO:0000256" key="5">
    <source>
        <dbReference type="ARBA" id="ARBA00022692"/>
    </source>
</evidence>
<dbReference type="OrthoDB" id="7190458at2"/>
<dbReference type="PROSITE" id="PS50928">
    <property type="entry name" value="ABC_TM1"/>
    <property type="match status" value="1"/>
</dbReference>
<comment type="caution">
    <text evidence="11">The sequence shown here is derived from an EMBL/GenBank/DDBJ whole genome shotgun (WGS) entry which is preliminary data.</text>
</comment>
<dbReference type="CDD" id="cd06261">
    <property type="entry name" value="TM_PBP2"/>
    <property type="match status" value="1"/>
</dbReference>
<evidence type="ECO:0000256" key="6">
    <source>
        <dbReference type="ARBA" id="ARBA00022970"/>
    </source>
</evidence>
<feature type="transmembrane region" description="Helical" evidence="9">
    <location>
        <begin position="84"/>
        <end position="103"/>
    </location>
</feature>
<dbReference type="Pfam" id="PF00528">
    <property type="entry name" value="BPD_transp_1"/>
    <property type="match status" value="1"/>
</dbReference>
<dbReference type="PANTHER" id="PTHR30614">
    <property type="entry name" value="MEMBRANE COMPONENT OF AMINO ACID ABC TRANSPORTER"/>
    <property type="match status" value="1"/>
</dbReference>
<keyword evidence="5 9" id="KW-0812">Transmembrane</keyword>
<feature type="transmembrane region" description="Helical" evidence="9">
    <location>
        <begin position="57"/>
        <end position="78"/>
    </location>
</feature>
<evidence type="ECO:0000256" key="8">
    <source>
        <dbReference type="ARBA" id="ARBA00023136"/>
    </source>
</evidence>
<dbReference type="RefSeq" id="WP_037460127.1">
    <property type="nucleotide sequence ID" value="NZ_AVFL01000037.1"/>
</dbReference>
<accession>W9GSI0</accession>
<evidence type="ECO:0000256" key="9">
    <source>
        <dbReference type="RuleBase" id="RU363032"/>
    </source>
</evidence>
<evidence type="ECO:0000256" key="4">
    <source>
        <dbReference type="ARBA" id="ARBA00022475"/>
    </source>
</evidence>
<feature type="transmembrane region" description="Helical" evidence="9">
    <location>
        <begin position="15"/>
        <end position="36"/>
    </location>
</feature>
<comment type="subcellular location">
    <subcellularLocation>
        <location evidence="1">Cell inner membrane</location>
        <topology evidence="1">Multi-pass membrane protein</topology>
    </subcellularLocation>
    <subcellularLocation>
        <location evidence="9">Cell membrane</location>
        <topology evidence="9">Multi-pass membrane protein</topology>
    </subcellularLocation>
</comment>
<dbReference type="InterPro" id="IPR043429">
    <property type="entry name" value="ArtM/GltK/GlnP/TcyL/YhdX-like"/>
</dbReference>
<dbReference type="Gene3D" id="1.10.3720.10">
    <property type="entry name" value="MetI-like"/>
    <property type="match status" value="1"/>
</dbReference>
<dbReference type="NCBIfam" id="TIGR01726">
    <property type="entry name" value="HEQRo_perm_3TM"/>
    <property type="match status" value="1"/>
</dbReference>
<keyword evidence="8 9" id="KW-0472">Membrane</keyword>
<protein>
    <submittedName>
        <fullName evidence="11">Amino acid ABC transporter permease</fullName>
    </submittedName>
</protein>
<feature type="domain" description="ABC transmembrane type-1" evidence="10">
    <location>
        <begin position="15"/>
        <end position="203"/>
    </location>
</feature>
<dbReference type="AlphaFoldDB" id="W9GSI0"/>
<dbReference type="GO" id="GO:0022857">
    <property type="term" value="F:transmembrane transporter activity"/>
    <property type="evidence" value="ECO:0007669"/>
    <property type="project" value="InterPro"/>
</dbReference>
<keyword evidence="3 9" id="KW-0813">Transport</keyword>
<dbReference type="GO" id="GO:0006865">
    <property type="term" value="P:amino acid transport"/>
    <property type="evidence" value="ECO:0007669"/>
    <property type="project" value="UniProtKB-KW"/>
</dbReference>
<dbReference type="InterPro" id="IPR035906">
    <property type="entry name" value="MetI-like_sf"/>
</dbReference>
<evidence type="ECO:0000313" key="11">
    <source>
        <dbReference type="EMBL" id="EWY36699.1"/>
    </source>
</evidence>
<feature type="transmembrane region" description="Helical" evidence="9">
    <location>
        <begin position="139"/>
        <end position="164"/>
    </location>
</feature>